<reference evidence="3 4" key="1">
    <citation type="submission" date="2023-10" db="EMBL/GenBank/DDBJ databases">
        <title>Draft genome sequence of Xylaria bambusicola isolate GMP-LS, the root and basal stem rot pathogen of sugarcane in Indonesia.</title>
        <authorList>
            <person name="Selvaraj P."/>
            <person name="Muralishankar V."/>
            <person name="Muruganantham S."/>
            <person name="Sp S."/>
            <person name="Haryani S."/>
            <person name="Lau K.J.X."/>
            <person name="Naqvi N.I."/>
        </authorList>
    </citation>
    <scope>NUCLEOTIDE SEQUENCE [LARGE SCALE GENOMIC DNA]</scope>
    <source>
        <strain evidence="3">GMP-LS</strain>
    </source>
</reference>
<feature type="region of interest" description="Disordered" evidence="1">
    <location>
        <begin position="1"/>
        <end position="24"/>
    </location>
</feature>
<evidence type="ECO:0000256" key="1">
    <source>
        <dbReference type="SAM" id="MobiDB-lite"/>
    </source>
</evidence>
<protein>
    <submittedName>
        <fullName evidence="3">Uncharacterized protein</fullName>
    </submittedName>
</protein>
<name>A0AAN7UXA1_9PEZI</name>
<dbReference type="AlphaFoldDB" id="A0AAN7UXA1"/>
<accession>A0AAN7UXA1</accession>
<dbReference type="EMBL" id="JAWHQM010000037">
    <property type="protein sequence ID" value="KAK5634031.1"/>
    <property type="molecule type" value="Genomic_DNA"/>
</dbReference>
<keyword evidence="2" id="KW-0472">Membrane</keyword>
<keyword evidence="4" id="KW-1185">Reference proteome</keyword>
<feature type="transmembrane region" description="Helical" evidence="2">
    <location>
        <begin position="35"/>
        <end position="55"/>
    </location>
</feature>
<organism evidence="3 4">
    <name type="scientific">Xylaria bambusicola</name>
    <dbReference type="NCBI Taxonomy" id="326684"/>
    <lineage>
        <taxon>Eukaryota</taxon>
        <taxon>Fungi</taxon>
        <taxon>Dikarya</taxon>
        <taxon>Ascomycota</taxon>
        <taxon>Pezizomycotina</taxon>
        <taxon>Sordariomycetes</taxon>
        <taxon>Xylariomycetidae</taxon>
        <taxon>Xylariales</taxon>
        <taxon>Xylariaceae</taxon>
        <taxon>Xylaria</taxon>
    </lineage>
</organism>
<dbReference type="Proteomes" id="UP001305414">
    <property type="component" value="Unassembled WGS sequence"/>
</dbReference>
<sequence>MAHWSRINDLSSRNWDQSKKHDSEMTKADEAEFRYLLGLGVLLNALFQSFQWRLVFFRVYDLYYLSFVLNV</sequence>
<keyword evidence="2" id="KW-1133">Transmembrane helix</keyword>
<evidence type="ECO:0000313" key="3">
    <source>
        <dbReference type="EMBL" id="KAK5634031.1"/>
    </source>
</evidence>
<evidence type="ECO:0000256" key="2">
    <source>
        <dbReference type="SAM" id="Phobius"/>
    </source>
</evidence>
<proteinExistence type="predicted"/>
<evidence type="ECO:0000313" key="4">
    <source>
        <dbReference type="Proteomes" id="UP001305414"/>
    </source>
</evidence>
<keyword evidence="2" id="KW-0812">Transmembrane</keyword>
<gene>
    <name evidence="3" type="ORF">RRF57_009745</name>
</gene>
<comment type="caution">
    <text evidence="3">The sequence shown here is derived from an EMBL/GenBank/DDBJ whole genome shotgun (WGS) entry which is preliminary data.</text>
</comment>